<sequence length="258" mass="29284">MKQELITLTDVAVHYQTKKQRVPAVETINLAIHEGEFVCLVGPSGCGKSTILKMIAGYLQPTTGLCQMHGQTIEGPNWNRGVVFQTPSLFPWLTVTKNISYGLRMRHVSKEQIEESVTQALQQVHLQEAEKRYPFELSGGMKQRVTLARALVNEPEILLLDEPFGALDALTRMSMQRLLRQLWAQKRQTFFMITHDIEEALSLATTIYVMSPSPGTIVNKMMVNYAQQAVDAQQEEITMDEQFFERKETILSLIQGKE</sequence>
<dbReference type="InterPro" id="IPR017871">
    <property type="entry name" value="ABC_transporter-like_CS"/>
</dbReference>
<accession>A0ABW5TJ82</accession>
<evidence type="ECO:0000256" key="1">
    <source>
        <dbReference type="ARBA" id="ARBA00022448"/>
    </source>
</evidence>
<feature type="domain" description="ABC transporter" evidence="8">
    <location>
        <begin position="6"/>
        <end position="237"/>
    </location>
</feature>
<dbReference type="EMBL" id="JBHUMO010000044">
    <property type="protein sequence ID" value="MFD2729337.1"/>
    <property type="molecule type" value="Genomic_DNA"/>
</dbReference>
<dbReference type="PANTHER" id="PTHR42788:SF18">
    <property type="entry name" value="TAURINE IMPORT ATP-BINDING PROTEIN TAUB"/>
    <property type="match status" value="1"/>
</dbReference>
<evidence type="ECO:0000313" key="10">
    <source>
        <dbReference type="Proteomes" id="UP001597427"/>
    </source>
</evidence>
<dbReference type="SUPFAM" id="SSF52540">
    <property type="entry name" value="P-loop containing nucleoside triphosphate hydrolases"/>
    <property type="match status" value="1"/>
</dbReference>
<evidence type="ECO:0000256" key="2">
    <source>
        <dbReference type="ARBA" id="ARBA00022475"/>
    </source>
</evidence>
<dbReference type="Proteomes" id="UP001597427">
    <property type="component" value="Unassembled WGS sequence"/>
</dbReference>
<evidence type="ECO:0000256" key="7">
    <source>
        <dbReference type="ARBA" id="ARBA00023136"/>
    </source>
</evidence>
<keyword evidence="4" id="KW-0547">Nucleotide-binding</keyword>
<keyword evidence="10" id="KW-1185">Reference proteome</keyword>
<evidence type="ECO:0000256" key="5">
    <source>
        <dbReference type="ARBA" id="ARBA00022840"/>
    </source>
</evidence>
<evidence type="ECO:0000313" key="9">
    <source>
        <dbReference type="EMBL" id="MFD2729337.1"/>
    </source>
</evidence>
<keyword evidence="6" id="KW-1278">Translocase</keyword>
<name>A0ABW5TJ82_9ENTE</name>
<dbReference type="Pfam" id="PF00005">
    <property type="entry name" value="ABC_tran"/>
    <property type="match status" value="1"/>
</dbReference>
<keyword evidence="2" id="KW-1003">Cell membrane</keyword>
<organism evidence="9 10">
    <name type="scientific">Enterococcus camelliae</name>
    <dbReference type="NCBI Taxonomy" id="453959"/>
    <lineage>
        <taxon>Bacteria</taxon>
        <taxon>Bacillati</taxon>
        <taxon>Bacillota</taxon>
        <taxon>Bacilli</taxon>
        <taxon>Lactobacillales</taxon>
        <taxon>Enterococcaceae</taxon>
        <taxon>Enterococcus</taxon>
    </lineage>
</organism>
<reference evidence="10" key="1">
    <citation type="journal article" date="2019" name="Int. J. Syst. Evol. Microbiol.">
        <title>The Global Catalogue of Microorganisms (GCM) 10K type strain sequencing project: providing services to taxonomists for standard genome sequencing and annotation.</title>
        <authorList>
            <consortium name="The Broad Institute Genomics Platform"/>
            <consortium name="The Broad Institute Genome Sequencing Center for Infectious Disease"/>
            <person name="Wu L."/>
            <person name="Ma J."/>
        </authorList>
    </citation>
    <scope>NUCLEOTIDE SEQUENCE [LARGE SCALE GENOMIC DNA]</scope>
    <source>
        <strain evidence="10">TISTR 932</strain>
    </source>
</reference>
<dbReference type="RefSeq" id="WP_379981580.1">
    <property type="nucleotide sequence ID" value="NZ_JBHUMO010000044.1"/>
</dbReference>
<dbReference type="InterPro" id="IPR003439">
    <property type="entry name" value="ABC_transporter-like_ATP-bd"/>
</dbReference>
<dbReference type="PANTHER" id="PTHR42788">
    <property type="entry name" value="TAURINE IMPORT ATP-BINDING PROTEIN-RELATED"/>
    <property type="match status" value="1"/>
</dbReference>
<dbReference type="PROSITE" id="PS00211">
    <property type="entry name" value="ABC_TRANSPORTER_1"/>
    <property type="match status" value="1"/>
</dbReference>
<comment type="caution">
    <text evidence="9">The sequence shown here is derived from an EMBL/GenBank/DDBJ whole genome shotgun (WGS) entry which is preliminary data.</text>
</comment>
<dbReference type="InterPro" id="IPR027417">
    <property type="entry name" value="P-loop_NTPase"/>
</dbReference>
<dbReference type="CDD" id="cd03293">
    <property type="entry name" value="ABC_NrtD_SsuB_transporters"/>
    <property type="match status" value="1"/>
</dbReference>
<dbReference type="GO" id="GO:0005524">
    <property type="term" value="F:ATP binding"/>
    <property type="evidence" value="ECO:0007669"/>
    <property type="project" value="UniProtKB-KW"/>
</dbReference>
<evidence type="ECO:0000259" key="8">
    <source>
        <dbReference type="PROSITE" id="PS50893"/>
    </source>
</evidence>
<dbReference type="InterPro" id="IPR050166">
    <property type="entry name" value="ABC_transporter_ATP-bind"/>
</dbReference>
<dbReference type="PROSITE" id="PS50893">
    <property type="entry name" value="ABC_TRANSPORTER_2"/>
    <property type="match status" value="1"/>
</dbReference>
<keyword evidence="7" id="KW-0472">Membrane</keyword>
<keyword evidence="1" id="KW-0813">Transport</keyword>
<evidence type="ECO:0000256" key="3">
    <source>
        <dbReference type="ARBA" id="ARBA00022519"/>
    </source>
</evidence>
<proteinExistence type="predicted"/>
<dbReference type="InterPro" id="IPR003593">
    <property type="entry name" value="AAA+_ATPase"/>
</dbReference>
<dbReference type="Gene3D" id="3.40.50.300">
    <property type="entry name" value="P-loop containing nucleotide triphosphate hydrolases"/>
    <property type="match status" value="1"/>
</dbReference>
<evidence type="ECO:0000256" key="4">
    <source>
        <dbReference type="ARBA" id="ARBA00022741"/>
    </source>
</evidence>
<dbReference type="SMART" id="SM00382">
    <property type="entry name" value="AAA"/>
    <property type="match status" value="1"/>
</dbReference>
<protein>
    <submittedName>
        <fullName evidence="9">ABC transporter ATP-binding protein</fullName>
    </submittedName>
</protein>
<keyword evidence="5 9" id="KW-0067">ATP-binding</keyword>
<gene>
    <name evidence="9" type="ORF">ACFSR0_07855</name>
</gene>
<evidence type="ECO:0000256" key="6">
    <source>
        <dbReference type="ARBA" id="ARBA00022967"/>
    </source>
</evidence>
<keyword evidence="3" id="KW-0997">Cell inner membrane</keyword>